<dbReference type="EMBL" id="DSGB01000006">
    <property type="protein sequence ID" value="HER96856.1"/>
    <property type="molecule type" value="Genomic_DNA"/>
</dbReference>
<gene>
    <name evidence="3" type="ORF">ENO59_10150</name>
</gene>
<organism evidence="3">
    <name type="scientific">Rhodothermus marinus</name>
    <name type="common">Rhodothermus obamensis</name>
    <dbReference type="NCBI Taxonomy" id="29549"/>
    <lineage>
        <taxon>Bacteria</taxon>
        <taxon>Pseudomonadati</taxon>
        <taxon>Rhodothermota</taxon>
        <taxon>Rhodothermia</taxon>
        <taxon>Rhodothermales</taxon>
        <taxon>Rhodothermaceae</taxon>
        <taxon>Rhodothermus</taxon>
    </lineage>
</organism>
<dbReference type="PANTHER" id="PTHR30388">
    <property type="entry name" value="ALDEHYDE OXIDOREDUCTASE MOLYBDENUM COFACTOR ASSEMBLY PROTEIN"/>
    <property type="match status" value="1"/>
</dbReference>
<dbReference type="InterPro" id="IPR027051">
    <property type="entry name" value="XdhC_Rossmann_dom"/>
</dbReference>
<dbReference type="Pfam" id="PF02625">
    <property type="entry name" value="XdhC_CoxI"/>
    <property type="match status" value="1"/>
</dbReference>
<proteinExistence type="predicted"/>
<name>A0A7V2B244_RHOMR</name>
<protein>
    <submittedName>
        <fullName evidence="3">XdhC/CoxI family protein</fullName>
    </submittedName>
</protein>
<dbReference type="PANTHER" id="PTHR30388:SF6">
    <property type="entry name" value="XANTHINE DEHYDROGENASE SUBUNIT A-RELATED"/>
    <property type="match status" value="1"/>
</dbReference>
<comment type="caution">
    <text evidence="3">The sequence shown here is derived from an EMBL/GenBank/DDBJ whole genome shotgun (WGS) entry which is preliminary data.</text>
</comment>
<sequence length="396" mass="44211">MREWRMLLSEARRLWAQGTAHVVATVVRIGGSTYRRPGARMIVEPDGTSHGAVSGGCLEGEITHQALQLLQEDLPACLLAFDLTEDDLLYGFGTGCNGVVHVLLERVPTSGRMSPLVLLDRFLQARRQAVLATVIETHEAGQDWLGRHYLLCEGGLAEGDLPEASPAAWIREEAYRMLNRSLAGHEERSWAVQRYAADNARMELFLEVLYPPVRLLIFGEGYDVLPVVRFARGMGWEVEVIGRRPQEALSARFPEADVCRFLMHPEQLPQHVATDARTAALVMNHTYLRDRQVLETLLFESDIPYIGMLGPKERTARMLAELAQTYGQERLEANRYRIYGPVGLDIGTETPEEIALAALAEIQAVLHGRSARPLRERPTPIHGERSPLPCSLNAVL</sequence>
<evidence type="ECO:0000259" key="1">
    <source>
        <dbReference type="Pfam" id="PF02625"/>
    </source>
</evidence>
<dbReference type="Gene3D" id="3.40.50.720">
    <property type="entry name" value="NAD(P)-binding Rossmann-like Domain"/>
    <property type="match status" value="1"/>
</dbReference>
<evidence type="ECO:0000313" key="3">
    <source>
        <dbReference type="EMBL" id="HER96856.1"/>
    </source>
</evidence>
<dbReference type="AlphaFoldDB" id="A0A7V2B244"/>
<evidence type="ECO:0000259" key="2">
    <source>
        <dbReference type="Pfam" id="PF13478"/>
    </source>
</evidence>
<dbReference type="InterPro" id="IPR003777">
    <property type="entry name" value="XdhC_CoxI"/>
</dbReference>
<dbReference type="Pfam" id="PF13478">
    <property type="entry name" value="XdhC_C"/>
    <property type="match status" value="1"/>
</dbReference>
<dbReference type="InterPro" id="IPR052698">
    <property type="entry name" value="MoCofactor_Util/Proc"/>
</dbReference>
<feature type="domain" description="XdhC Rossmann" evidence="2">
    <location>
        <begin position="215"/>
        <end position="362"/>
    </location>
</feature>
<feature type="domain" description="XdhC- CoxI" evidence="1">
    <location>
        <begin position="14"/>
        <end position="79"/>
    </location>
</feature>
<reference evidence="3" key="1">
    <citation type="journal article" date="2020" name="mSystems">
        <title>Genome- and Community-Level Interaction Insights into Carbon Utilization and Element Cycling Functions of Hydrothermarchaeota in Hydrothermal Sediment.</title>
        <authorList>
            <person name="Zhou Z."/>
            <person name="Liu Y."/>
            <person name="Xu W."/>
            <person name="Pan J."/>
            <person name="Luo Z.H."/>
            <person name="Li M."/>
        </authorList>
    </citation>
    <scope>NUCLEOTIDE SEQUENCE [LARGE SCALE GENOMIC DNA]</scope>
    <source>
        <strain evidence="3">SpSt-143</strain>
    </source>
</reference>
<accession>A0A7V2B244</accession>